<comment type="similarity">
    <text evidence="1">Belongs to the GppA/Ppx family.</text>
</comment>
<dbReference type="InterPro" id="IPR050273">
    <property type="entry name" value="GppA/Ppx_hydrolase"/>
</dbReference>
<reference evidence="4" key="1">
    <citation type="journal article" date="2021" name="Curr. Microbiol.">
        <title>Complete genome of nocamycin-producing strain Saccharothrix syringae NRRL B-16468 reveals the biosynthetic potential for secondary metabolites.</title>
        <authorList>
            <person name="Mo X."/>
            <person name="Yang S."/>
        </authorList>
    </citation>
    <scope>NUCLEOTIDE SEQUENCE [LARGE SCALE GENOMIC DNA]</scope>
    <source>
        <strain evidence="4">ATCC 51364 / DSM 43886 / JCM 6844 / KCTC 9398 / NBRC 14523 / NRRL B-16468 / INA 2240</strain>
    </source>
</reference>
<dbReference type="Pfam" id="PF02541">
    <property type="entry name" value="Ppx-GppA"/>
    <property type="match status" value="1"/>
</dbReference>
<dbReference type="InterPro" id="IPR043129">
    <property type="entry name" value="ATPase_NBD"/>
</dbReference>
<evidence type="ECO:0000313" key="4">
    <source>
        <dbReference type="Proteomes" id="UP000325787"/>
    </source>
</evidence>
<dbReference type="KEGG" id="ssyi:EKG83_18390"/>
<gene>
    <name evidence="3" type="ORF">EKG83_18390</name>
</gene>
<dbReference type="Gene3D" id="3.30.420.150">
    <property type="entry name" value="Exopolyphosphatase. Domain 2"/>
    <property type="match status" value="1"/>
</dbReference>
<dbReference type="CDD" id="cd24056">
    <property type="entry name" value="ASKHA_NBD_MtPPX1-like"/>
    <property type="match status" value="1"/>
</dbReference>
<dbReference type="Proteomes" id="UP000325787">
    <property type="component" value="Chromosome"/>
</dbReference>
<organism evidence="3 4">
    <name type="scientific">Saccharothrix syringae</name>
    <name type="common">Nocardiopsis syringae</name>
    <dbReference type="NCBI Taxonomy" id="103733"/>
    <lineage>
        <taxon>Bacteria</taxon>
        <taxon>Bacillati</taxon>
        <taxon>Actinomycetota</taxon>
        <taxon>Actinomycetes</taxon>
        <taxon>Pseudonocardiales</taxon>
        <taxon>Pseudonocardiaceae</taxon>
        <taxon>Saccharothrix</taxon>
    </lineage>
</organism>
<dbReference type="GO" id="GO:0016462">
    <property type="term" value="F:pyrophosphatase activity"/>
    <property type="evidence" value="ECO:0007669"/>
    <property type="project" value="TreeGrafter"/>
</dbReference>
<dbReference type="AlphaFoldDB" id="A0A5Q0H050"/>
<dbReference type="Gene3D" id="3.30.420.40">
    <property type="match status" value="1"/>
</dbReference>
<protein>
    <submittedName>
        <fullName evidence="3">Exopolyphosphatase</fullName>
    </submittedName>
</protein>
<dbReference type="EMBL" id="CP034550">
    <property type="protein sequence ID" value="QFZ19150.1"/>
    <property type="molecule type" value="Genomic_DNA"/>
</dbReference>
<dbReference type="PANTHER" id="PTHR30005">
    <property type="entry name" value="EXOPOLYPHOSPHATASE"/>
    <property type="match status" value="1"/>
</dbReference>
<dbReference type="OrthoDB" id="9793035at2"/>
<feature type="domain" description="Ppx/GppA phosphatase N-terminal" evidence="2">
    <location>
        <begin position="24"/>
        <end position="309"/>
    </location>
</feature>
<accession>A0A5Q0H050</accession>
<dbReference type="PANTHER" id="PTHR30005:SF0">
    <property type="entry name" value="RETROGRADE REGULATION PROTEIN 2"/>
    <property type="match status" value="1"/>
</dbReference>
<evidence type="ECO:0000313" key="3">
    <source>
        <dbReference type="EMBL" id="QFZ19150.1"/>
    </source>
</evidence>
<proteinExistence type="inferred from homology"/>
<dbReference type="SUPFAM" id="SSF53067">
    <property type="entry name" value="Actin-like ATPase domain"/>
    <property type="match status" value="2"/>
</dbReference>
<sequence length="324" mass="35231">MSGRRGQVGVLDVGCFSAHLLVVEGSPLNPVLSHKTRLRLDRALDRHNRLRAEGVDQIVNAVRVARRTAERAGVVDFVPFATSSVRDAVNADEVIAEVARRTGTRLRVLPGHEEARLSYLAARRWFGWQAGPLLVLDVGGGTVELAAGDGATPSLARSLPFGARTLTRRMALKAVHDRRSRHQRRGGDEHPELVRVRDAVRDALADVPAPGYRAVGCSKVFQQLARLTGARPQQDGPFVARSLRLADLREWIPRLAAMPAPKRARLPGISRHRAEQSPAGALVVEALMVASGHDQVEICPWSTREGLLLTLGGLGDDDEYSQVA</sequence>
<evidence type="ECO:0000259" key="2">
    <source>
        <dbReference type="Pfam" id="PF02541"/>
    </source>
</evidence>
<dbReference type="RefSeq" id="WP_033434148.1">
    <property type="nucleotide sequence ID" value="NZ_CP034550.1"/>
</dbReference>
<name>A0A5Q0H050_SACSY</name>
<dbReference type="InterPro" id="IPR003695">
    <property type="entry name" value="Ppx_GppA_N"/>
</dbReference>
<evidence type="ECO:0000256" key="1">
    <source>
        <dbReference type="ARBA" id="ARBA00007125"/>
    </source>
</evidence>
<keyword evidence="4" id="KW-1185">Reference proteome</keyword>